<accession>A0A645I6J9</accession>
<sequence>MALIALSLPEGWLLVLLLRGCLPVAGLIRGLRRLPGFRLAG</sequence>
<protein>
    <submittedName>
        <fullName evidence="1">Uncharacterized protein</fullName>
    </submittedName>
</protein>
<dbReference type="EMBL" id="VSSQ01107996">
    <property type="protein sequence ID" value="MPN46931.1"/>
    <property type="molecule type" value="Genomic_DNA"/>
</dbReference>
<evidence type="ECO:0000313" key="1">
    <source>
        <dbReference type="EMBL" id="MPN46931.1"/>
    </source>
</evidence>
<comment type="caution">
    <text evidence="1">The sequence shown here is derived from an EMBL/GenBank/DDBJ whole genome shotgun (WGS) entry which is preliminary data.</text>
</comment>
<organism evidence="1">
    <name type="scientific">bioreactor metagenome</name>
    <dbReference type="NCBI Taxonomy" id="1076179"/>
    <lineage>
        <taxon>unclassified sequences</taxon>
        <taxon>metagenomes</taxon>
        <taxon>ecological metagenomes</taxon>
    </lineage>
</organism>
<reference evidence="1" key="1">
    <citation type="submission" date="2019-08" db="EMBL/GenBank/DDBJ databases">
        <authorList>
            <person name="Kucharzyk K."/>
            <person name="Murdoch R.W."/>
            <person name="Higgins S."/>
            <person name="Loffler F."/>
        </authorList>
    </citation>
    <scope>NUCLEOTIDE SEQUENCE</scope>
</reference>
<gene>
    <name evidence="1" type="ORF">SDC9_194530</name>
</gene>
<name>A0A645I6J9_9ZZZZ</name>
<proteinExistence type="predicted"/>
<dbReference type="AlphaFoldDB" id="A0A645I6J9"/>